<dbReference type="SUPFAM" id="SSF55298">
    <property type="entry name" value="YjgF-like"/>
    <property type="match status" value="1"/>
</dbReference>
<dbReference type="FunFam" id="3.30.1330.40:FF:000001">
    <property type="entry name" value="L-PSP family endoribonuclease"/>
    <property type="match status" value="1"/>
</dbReference>
<dbReference type="PANTHER" id="PTHR11803:SF58">
    <property type="entry name" value="PROTEIN HMF1-RELATED"/>
    <property type="match status" value="1"/>
</dbReference>
<evidence type="ECO:0000256" key="1">
    <source>
        <dbReference type="ARBA" id="ARBA00010552"/>
    </source>
</evidence>
<dbReference type="EMBL" id="CP035107">
    <property type="protein sequence ID" value="QAR30404.1"/>
    <property type="molecule type" value="Genomic_DNA"/>
</dbReference>
<evidence type="ECO:0000313" key="3">
    <source>
        <dbReference type="Proteomes" id="UP000287701"/>
    </source>
</evidence>
<dbReference type="GeneID" id="71569860"/>
<dbReference type="InterPro" id="IPR006056">
    <property type="entry name" value="RidA"/>
</dbReference>
<dbReference type="OrthoDB" id="9803101at2"/>
<reference evidence="2 3" key="1">
    <citation type="submission" date="2019-01" db="EMBL/GenBank/DDBJ databases">
        <title>Whole Genome of Ornithobacterium rhinotracheale FARPER-174b.</title>
        <authorList>
            <person name="Tataje-Lavanda L.A."/>
            <person name="Montalvan A."/>
            <person name="Montesinos R."/>
            <person name="Zimic M."/>
            <person name="Fernandez-Sanchez M."/>
            <person name="Fernandez-Diaz M."/>
        </authorList>
    </citation>
    <scope>NUCLEOTIDE SEQUENCE [LARGE SCALE GENOMIC DNA]</scope>
    <source>
        <strain evidence="2 3">FARPER-174b</strain>
    </source>
</reference>
<dbReference type="InterPro" id="IPR035959">
    <property type="entry name" value="RutC-like_sf"/>
</dbReference>
<dbReference type="Pfam" id="PF01042">
    <property type="entry name" value="Ribonuc_L-PSP"/>
    <property type="match status" value="1"/>
</dbReference>
<accession>A0A3R5UTW4</accession>
<dbReference type="NCBIfam" id="TIGR00004">
    <property type="entry name" value="Rid family detoxifying hydrolase"/>
    <property type="match status" value="1"/>
</dbReference>
<dbReference type="CDD" id="cd00448">
    <property type="entry name" value="YjgF_YER057c_UK114_family"/>
    <property type="match status" value="1"/>
</dbReference>
<sequence length="124" mass="13434">MKKVNTTNAPAAIGPYAQAVEHNGILFVSGQIPINPENGELLQGIEVETHQVMKNLQAILAEANTDFSKVIKATIFLKDLNDFATVNEIYGSYFSEGNYPARECVQVAKLPKDVSVEISVIAAV</sequence>
<dbReference type="OMA" id="GSYFKEP"/>
<comment type="similarity">
    <text evidence="1">Belongs to the RutC family.</text>
</comment>
<gene>
    <name evidence="2" type="ORF">EQP59_03070</name>
</gene>
<dbReference type="AlphaFoldDB" id="A0A3R5UTW4"/>
<organism evidence="2 3">
    <name type="scientific">Ornithobacterium rhinotracheale</name>
    <dbReference type="NCBI Taxonomy" id="28251"/>
    <lineage>
        <taxon>Bacteria</taxon>
        <taxon>Pseudomonadati</taxon>
        <taxon>Bacteroidota</taxon>
        <taxon>Flavobacteriia</taxon>
        <taxon>Flavobacteriales</taxon>
        <taxon>Weeksellaceae</taxon>
        <taxon>Ornithobacterium</taxon>
    </lineage>
</organism>
<protein>
    <submittedName>
        <fullName evidence="2">RidA family protein</fullName>
    </submittedName>
</protein>
<dbReference type="GO" id="GO:0019239">
    <property type="term" value="F:deaminase activity"/>
    <property type="evidence" value="ECO:0007669"/>
    <property type="project" value="TreeGrafter"/>
</dbReference>
<dbReference type="RefSeq" id="WP_014791477.1">
    <property type="nucleotide sequence ID" value="NZ_CP035107.1"/>
</dbReference>
<dbReference type="Proteomes" id="UP000287701">
    <property type="component" value="Chromosome"/>
</dbReference>
<proteinExistence type="inferred from homology"/>
<dbReference type="PANTHER" id="PTHR11803">
    <property type="entry name" value="2-IMINOBUTANOATE/2-IMINOPROPANOATE DEAMINASE RIDA"/>
    <property type="match status" value="1"/>
</dbReference>
<dbReference type="InterPro" id="IPR006175">
    <property type="entry name" value="YjgF/YER057c/UK114"/>
</dbReference>
<dbReference type="Gene3D" id="3.30.1330.40">
    <property type="entry name" value="RutC-like"/>
    <property type="match status" value="1"/>
</dbReference>
<dbReference type="GO" id="GO:0005829">
    <property type="term" value="C:cytosol"/>
    <property type="evidence" value="ECO:0007669"/>
    <property type="project" value="TreeGrafter"/>
</dbReference>
<name>A0A3R5UTW4_ORNRH</name>
<evidence type="ECO:0000313" key="2">
    <source>
        <dbReference type="EMBL" id="QAR30404.1"/>
    </source>
</evidence>